<feature type="region of interest" description="Disordered" evidence="5">
    <location>
        <begin position="659"/>
        <end position="734"/>
    </location>
</feature>
<gene>
    <name evidence="8" type="ORF">PLOB_00042979</name>
</gene>
<feature type="compositionally biased region" description="Polar residues" evidence="5">
    <location>
        <begin position="706"/>
        <end position="720"/>
    </location>
</feature>
<feature type="region of interest" description="Disordered" evidence="5">
    <location>
        <begin position="508"/>
        <end position="576"/>
    </location>
</feature>
<comment type="function">
    <text evidence="2">May be involved in the turnover of nuclear polyadenylated (pA+) RNA.</text>
</comment>
<dbReference type="PANTHER" id="PTHR14398">
    <property type="entry name" value="RNA RECOGNITION RRM/RNP DOMAIN"/>
    <property type="match status" value="1"/>
</dbReference>
<feature type="compositionally biased region" description="Basic residues" evidence="5">
    <location>
        <begin position="870"/>
        <end position="880"/>
    </location>
</feature>
<dbReference type="Proteomes" id="UP001159405">
    <property type="component" value="Unassembled WGS sequence"/>
</dbReference>
<feature type="compositionally biased region" description="Basic and acidic residues" evidence="5">
    <location>
        <begin position="243"/>
        <end position="270"/>
    </location>
</feature>
<dbReference type="Gene3D" id="1.20.1390.10">
    <property type="entry name" value="PWI domain"/>
    <property type="match status" value="1"/>
</dbReference>
<name>A0ABN8MZ49_9CNID</name>
<dbReference type="PANTHER" id="PTHR14398:SF0">
    <property type="entry name" value="ZINC FINGER PROTEIN SWM"/>
    <property type="match status" value="1"/>
</dbReference>
<evidence type="ECO:0000256" key="3">
    <source>
        <dbReference type="PROSITE-ProRule" id="PRU00176"/>
    </source>
</evidence>
<dbReference type="SUPFAM" id="SSF54928">
    <property type="entry name" value="RNA-binding domain, RBD"/>
    <property type="match status" value="2"/>
</dbReference>
<evidence type="ECO:0000313" key="9">
    <source>
        <dbReference type="Proteomes" id="UP001159405"/>
    </source>
</evidence>
<evidence type="ECO:0000256" key="5">
    <source>
        <dbReference type="SAM" id="MobiDB-lite"/>
    </source>
</evidence>
<feature type="compositionally biased region" description="Low complexity" evidence="5">
    <location>
        <begin position="544"/>
        <end position="558"/>
    </location>
</feature>
<feature type="compositionally biased region" description="Polar residues" evidence="5">
    <location>
        <begin position="669"/>
        <end position="691"/>
    </location>
</feature>
<dbReference type="InterPro" id="IPR000571">
    <property type="entry name" value="Znf_CCCH"/>
</dbReference>
<dbReference type="PROSITE" id="PS50102">
    <property type="entry name" value="RRM"/>
    <property type="match status" value="1"/>
</dbReference>
<dbReference type="Gene3D" id="3.30.70.330">
    <property type="match status" value="2"/>
</dbReference>
<dbReference type="InterPro" id="IPR002483">
    <property type="entry name" value="PWI_dom"/>
</dbReference>
<feature type="zinc finger region" description="C3H1-type" evidence="4">
    <location>
        <begin position="292"/>
        <end position="320"/>
    </location>
</feature>
<feature type="domain" description="C3H1-type" evidence="7">
    <location>
        <begin position="292"/>
        <end position="320"/>
    </location>
</feature>
<feature type="compositionally biased region" description="Basic and acidic residues" evidence="5">
    <location>
        <begin position="169"/>
        <end position="207"/>
    </location>
</feature>
<dbReference type="InterPro" id="IPR012677">
    <property type="entry name" value="Nucleotide-bd_a/b_plait_sf"/>
</dbReference>
<comment type="caution">
    <text evidence="8">The sequence shown here is derived from an EMBL/GenBank/DDBJ whole genome shotgun (WGS) entry which is preliminary data.</text>
</comment>
<accession>A0ABN8MZ49</accession>
<feature type="compositionally biased region" description="Pro residues" evidence="5">
    <location>
        <begin position="85"/>
        <end position="102"/>
    </location>
</feature>
<dbReference type="InterPro" id="IPR045137">
    <property type="entry name" value="RBM26/27"/>
</dbReference>
<feature type="region of interest" description="Disordered" evidence="5">
    <location>
        <begin position="83"/>
        <end position="229"/>
    </location>
</feature>
<dbReference type="SMART" id="SM00360">
    <property type="entry name" value="RRM"/>
    <property type="match status" value="2"/>
</dbReference>
<protein>
    <recommendedName>
        <fullName evidence="10">RNA-binding protein 26</fullName>
    </recommendedName>
</protein>
<evidence type="ECO:0000256" key="4">
    <source>
        <dbReference type="PROSITE-ProRule" id="PRU00723"/>
    </source>
</evidence>
<feature type="region of interest" description="Disordered" evidence="5">
    <location>
        <begin position="339"/>
        <end position="410"/>
    </location>
</feature>
<reference evidence="8 9" key="1">
    <citation type="submission" date="2022-05" db="EMBL/GenBank/DDBJ databases">
        <authorList>
            <consortium name="Genoscope - CEA"/>
            <person name="William W."/>
        </authorList>
    </citation>
    <scope>NUCLEOTIDE SEQUENCE [LARGE SCALE GENOMIC DNA]</scope>
</reference>
<feature type="region of interest" description="Disordered" evidence="5">
    <location>
        <begin position="862"/>
        <end position="901"/>
    </location>
</feature>
<keyword evidence="4" id="KW-0862">Zinc</keyword>
<dbReference type="PROSITE" id="PS50103">
    <property type="entry name" value="ZF_C3H1"/>
    <property type="match status" value="1"/>
</dbReference>
<dbReference type="EMBL" id="CALNXK010000007">
    <property type="protein sequence ID" value="CAH3039123.1"/>
    <property type="molecule type" value="Genomic_DNA"/>
</dbReference>
<keyword evidence="4" id="KW-0863">Zinc-finger</keyword>
<keyword evidence="9" id="KW-1185">Reference proteome</keyword>
<proteinExistence type="predicted"/>
<evidence type="ECO:0000256" key="2">
    <source>
        <dbReference type="ARBA" id="ARBA00043866"/>
    </source>
</evidence>
<dbReference type="Pfam" id="PF01480">
    <property type="entry name" value="PWI"/>
    <property type="match status" value="1"/>
</dbReference>
<organism evidence="8 9">
    <name type="scientific">Porites lobata</name>
    <dbReference type="NCBI Taxonomy" id="104759"/>
    <lineage>
        <taxon>Eukaryota</taxon>
        <taxon>Metazoa</taxon>
        <taxon>Cnidaria</taxon>
        <taxon>Anthozoa</taxon>
        <taxon>Hexacorallia</taxon>
        <taxon>Scleractinia</taxon>
        <taxon>Fungiina</taxon>
        <taxon>Poritidae</taxon>
        <taxon>Porites</taxon>
    </lineage>
</organism>
<feature type="compositionally biased region" description="Basic and acidic residues" evidence="5">
    <location>
        <begin position="659"/>
        <end position="668"/>
    </location>
</feature>
<evidence type="ECO:0000259" key="7">
    <source>
        <dbReference type="PROSITE" id="PS50103"/>
    </source>
</evidence>
<feature type="compositionally biased region" description="Pro residues" evidence="5">
    <location>
        <begin position="364"/>
        <end position="377"/>
    </location>
</feature>
<feature type="compositionally biased region" description="Basic and acidic residues" evidence="5">
    <location>
        <begin position="692"/>
        <end position="702"/>
    </location>
</feature>
<evidence type="ECO:0000259" key="6">
    <source>
        <dbReference type="PROSITE" id="PS50102"/>
    </source>
</evidence>
<keyword evidence="4" id="KW-0479">Metal-binding</keyword>
<keyword evidence="1 3" id="KW-0694">RNA-binding</keyword>
<sequence length="1047" mass="116638">MQIKSVEALKSWLTTRLESVCDADPAALAKYVVALVKKDKPVEELKEICIDQLEVFLSDETAKFVNELFEALTNSAYLPQTLIEPSPPPVPVPTSVLPPQPTPTTTTTQEKPRKTSLSEDVLTTRVLAEPDDDDRDFKRTRRTTESSDRSAAGGSSIVTTTGDRSRKRRADEDRSRDDLVKIPREELSGVRRGDSEPRDDQAPKNRPDSAPFDNVTYPIPSSLHRDRGNRYGQDVQDLRMGMHPHEDFRGRHGSPTRDRRGGRMRNFHDRDRDRYRDDRLRRERRDDRERGMGRKSRCRDYDEKGFCMRGELCPFDHGNDPVVVQDMLPPGMLGFPASTGPPFLPDGQPIPAAALPGNAGPIPGNYPPPNSQPPPPGTSGTLPNDGPKCKGAQEGPDTTVPVSGPRPSAPAIMVPPRSQAPVMPPHAVHMMQQPILRGQAPRPPFMKPFEDSYNPEQPQFDRTPVWMRLGNGRPPHPLPARGGFHPMMALRSRELLPVTPNQTQLTVRVPGISAPPPTVPTMPDRVVIHPDATNNTPVPPQEQPPQQQQQSSGVPQPGVAQAPSSVNHTAPVKNRLGFPRKFSDTLELKRIPRDLNNIAKLNEHFQRFGSITNIQVCAFGDPEAALVQFSHHTEAKAAHSCPDAVLGNRFIRVFWHNPDRQQNNKDGHSNQGATVGSGNTEPVKAESTTTEDANKAPPEPKAKPTMFQSGKTTFSKTSKVSPVLVPTGPPMNKRQQELQKQEAIKKKLEIQKQKQELLNKQIKEQKLLISKLEKKNLSAAEKDMIVKTVKSLSSNIEALKKEVELAAMAAKSKESPSQARQIAQKAILDQELDLITHQNTGEDTTELKKKVEELKQEAKSLGLLDPPTKGRGRGVVRGRGRGTPVRSRPLPRTTRVWTRDSASLDHRPRRISVGEITTEQKEDITEHFKEFGIVDNEEYIDDKETLNLTFRTRKEAEIAFNKGKTFKGRALKVSWYRPPLTPTSPATAVPTTPTTPTVLKKVEEELGLDIDAELGKHEFDADADEALLLGEDFDEEDEEEDERSWKR</sequence>
<feature type="region of interest" description="Disordered" evidence="5">
    <location>
        <begin position="241"/>
        <end position="270"/>
    </location>
</feature>
<feature type="domain" description="RRM" evidence="6">
    <location>
        <begin position="909"/>
        <end position="978"/>
    </location>
</feature>
<evidence type="ECO:0000313" key="8">
    <source>
        <dbReference type="EMBL" id="CAH3039123.1"/>
    </source>
</evidence>
<evidence type="ECO:0008006" key="10">
    <source>
        <dbReference type="Google" id="ProtNLM"/>
    </source>
</evidence>
<dbReference type="InterPro" id="IPR035979">
    <property type="entry name" value="RBD_domain_sf"/>
</dbReference>
<dbReference type="InterPro" id="IPR000504">
    <property type="entry name" value="RRM_dom"/>
</dbReference>
<evidence type="ECO:0000256" key="1">
    <source>
        <dbReference type="ARBA" id="ARBA00022884"/>
    </source>
</evidence>
<dbReference type="CDD" id="cd12257">
    <property type="entry name" value="RRM1_RBM26_like"/>
    <property type="match status" value="1"/>
</dbReference>